<dbReference type="PANTHER" id="PTHR24414">
    <property type="entry name" value="F-BOX/KELCH-REPEAT PROTEIN SKIP4"/>
    <property type="match status" value="1"/>
</dbReference>
<evidence type="ECO:0000259" key="1">
    <source>
        <dbReference type="Pfam" id="PF25210"/>
    </source>
</evidence>
<keyword evidence="3" id="KW-1185">Reference proteome</keyword>
<dbReference type="Pfam" id="PF25210">
    <property type="entry name" value="Kelch_FKB95"/>
    <property type="match status" value="1"/>
</dbReference>
<dbReference type="PANTHER" id="PTHR24414:SF72">
    <property type="entry name" value="F-BOX DOMAIN-CONTAINING PROTEIN"/>
    <property type="match status" value="1"/>
</dbReference>
<dbReference type="AlphaFoldDB" id="A0A8X7WJX1"/>
<proteinExistence type="predicted"/>
<feature type="domain" description="FKB95-like N-terminal Kelch" evidence="1">
    <location>
        <begin position="73"/>
        <end position="351"/>
    </location>
</feature>
<reference evidence="2 3" key="1">
    <citation type="submission" date="2020-02" db="EMBL/GenBank/DDBJ databases">
        <authorList>
            <person name="Ma Q."/>
            <person name="Huang Y."/>
            <person name="Song X."/>
            <person name="Pei D."/>
        </authorList>
    </citation>
    <scope>NUCLEOTIDE SEQUENCE [LARGE SCALE GENOMIC DNA]</scope>
    <source>
        <strain evidence="2">Sxm20200214</strain>
        <tissue evidence="2">Leaf</tissue>
    </source>
</reference>
<name>A0A8X7WJX1_BRACI</name>
<gene>
    <name evidence="2" type="ORF">Bca52824_000668</name>
</gene>
<dbReference type="SUPFAM" id="SSF117281">
    <property type="entry name" value="Kelch motif"/>
    <property type="match status" value="1"/>
</dbReference>
<organism evidence="2 3">
    <name type="scientific">Brassica carinata</name>
    <name type="common">Ethiopian mustard</name>
    <name type="synonym">Abyssinian cabbage</name>
    <dbReference type="NCBI Taxonomy" id="52824"/>
    <lineage>
        <taxon>Eukaryota</taxon>
        <taxon>Viridiplantae</taxon>
        <taxon>Streptophyta</taxon>
        <taxon>Embryophyta</taxon>
        <taxon>Tracheophyta</taxon>
        <taxon>Spermatophyta</taxon>
        <taxon>Magnoliopsida</taxon>
        <taxon>eudicotyledons</taxon>
        <taxon>Gunneridae</taxon>
        <taxon>Pentapetalae</taxon>
        <taxon>rosids</taxon>
        <taxon>malvids</taxon>
        <taxon>Brassicales</taxon>
        <taxon>Brassicaceae</taxon>
        <taxon>Brassiceae</taxon>
        <taxon>Brassica</taxon>
    </lineage>
</organism>
<dbReference type="EMBL" id="JAAMPC010000001">
    <property type="protein sequence ID" value="KAG2329488.1"/>
    <property type="molecule type" value="Genomic_DNA"/>
</dbReference>
<dbReference type="InterPro" id="IPR050354">
    <property type="entry name" value="F-box/kelch-repeat_ARATH"/>
</dbReference>
<evidence type="ECO:0000313" key="3">
    <source>
        <dbReference type="Proteomes" id="UP000886595"/>
    </source>
</evidence>
<dbReference type="InterPro" id="IPR015915">
    <property type="entry name" value="Kelch-typ_b-propeller"/>
</dbReference>
<evidence type="ECO:0000313" key="2">
    <source>
        <dbReference type="EMBL" id="KAG2329488.1"/>
    </source>
</evidence>
<dbReference type="Proteomes" id="UP000886595">
    <property type="component" value="Unassembled WGS sequence"/>
</dbReference>
<dbReference type="OrthoDB" id="45365at2759"/>
<dbReference type="InterPro" id="IPR057499">
    <property type="entry name" value="Kelch_FKB95"/>
</dbReference>
<comment type="caution">
    <text evidence="2">The sequence shown here is derived from an EMBL/GenBank/DDBJ whole genome shotgun (WGS) entry which is preliminary data.</text>
</comment>
<accession>A0A8X7WJX1</accession>
<sequence length="368" mass="41501">MSKKAEIHENEKTVDRHAESPLNAYKHALSLSLVSKHLRALVRSPELEELRSVVPHKSSLYVCFRENNSSFHWLTLRPNDDETSTTTTTEYRLVPNPTPFPPHKYGSSTVTVGSKIFFIGGSTEPSTDLWILDTRTGNMTQGPCMSVPRVERKAAVGVIDRMIYVIGGGLGSNKEIQVEVFDPKSETWELAGHETVSKSFRCGASVERKVYIVEYDKTSVYNPRNCEGKRLIHMGSKRLSEGGRMDTLYNRVNRGVCVVDNILFSYFKWSGILWFNTKLKVWRRLVGLDGKDLFFLHADTISEYDGRLVVLSLSGESKVGNTITKSVRCMLVSLHRAGERVCATIDWSGIVATVPYRFRFLHCLAVSE</sequence>
<protein>
    <recommendedName>
        <fullName evidence="1">FKB95-like N-terminal Kelch domain-containing protein</fullName>
    </recommendedName>
</protein>
<dbReference type="Gene3D" id="2.120.10.80">
    <property type="entry name" value="Kelch-type beta propeller"/>
    <property type="match status" value="1"/>
</dbReference>